<feature type="compositionally biased region" description="Acidic residues" evidence="1">
    <location>
        <begin position="154"/>
        <end position="193"/>
    </location>
</feature>
<dbReference type="EMBL" id="GL883026">
    <property type="protein sequence ID" value="EGG15484.1"/>
    <property type="molecule type" value="Genomic_DNA"/>
</dbReference>
<feature type="region of interest" description="Disordered" evidence="1">
    <location>
        <begin position="147"/>
        <end position="214"/>
    </location>
</feature>
<organism evidence="2 3">
    <name type="scientific">Cavenderia fasciculata</name>
    <name type="common">Slime mold</name>
    <name type="synonym">Dictyostelium fasciculatum</name>
    <dbReference type="NCBI Taxonomy" id="261658"/>
    <lineage>
        <taxon>Eukaryota</taxon>
        <taxon>Amoebozoa</taxon>
        <taxon>Evosea</taxon>
        <taxon>Eumycetozoa</taxon>
        <taxon>Dictyostelia</taxon>
        <taxon>Acytosteliales</taxon>
        <taxon>Cavenderiaceae</taxon>
        <taxon>Cavenderia</taxon>
    </lineage>
</organism>
<reference evidence="3" key="1">
    <citation type="journal article" date="2011" name="Genome Res.">
        <title>Phylogeny-wide analysis of social amoeba genomes highlights ancient origins for complex intercellular communication.</title>
        <authorList>
            <person name="Heidel A.J."/>
            <person name="Lawal H.M."/>
            <person name="Felder M."/>
            <person name="Schilde C."/>
            <person name="Helps N.R."/>
            <person name="Tunggal B."/>
            <person name="Rivero F."/>
            <person name="John U."/>
            <person name="Schleicher M."/>
            <person name="Eichinger L."/>
            <person name="Platzer M."/>
            <person name="Noegel A.A."/>
            <person name="Schaap P."/>
            <person name="Gloeckner G."/>
        </authorList>
    </citation>
    <scope>NUCLEOTIDE SEQUENCE [LARGE SCALE GENOMIC DNA]</scope>
    <source>
        <strain evidence="3">SH3</strain>
    </source>
</reference>
<dbReference type="RefSeq" id="XP_004354226.1">
    <property type="nucleotide sequence ID" value="XM_004354174.1"/>
</dbReference>
<accession>F4Q9W5</accession>
<keyword evidence="3" id="KW-1185">Reference proteome</keyword>
<sequence>MRNLLDTQSPTLPLTPGSETAIKNPTITIQKDIEDSSQSLDDTIDDISQDIDSTVNPPTTGLVADKNLNVTKITEEHFTKLKELLKVNRLFGNPTLNSSRCEVYPQKSMGYPAVKPQHLVFMTHHGRPQARMISNDTARDNLCISNVDDKEEKENEEQELVQDTDEIEEDEIEDEEELVQDEDEDEDDEEIEVDNQQSIKRKKAQPSNQQTRLKKVKHSKCEEMEATDLDADSCTTINVTMHSQNVFVLSNKDHFIGIIDRLLVSQVPSKSIKI</sequence>
<proteinExistence type="predicted"/>
<protein>
    <submittedName>
        <fullName evidence="2">Uncharacterized protein</fullName>
    </submittedName>
</protein>
<evidence type="ECO:0000313" key="2">
    <source>
        <dbReference type="EMBL" id="EGG15484.1"/>
    </source>
</evidence>
<name>F4Q9W5_CACFS</name>
<evidence type="ECO:0000313" key="3">
    <source>
        <dbReference type="Proteomes" id="UP000007797"/>
    </source>
</evidence>
<gene>
    <name evidence="2" type="ORF">DFA_10323</name>
</gene>
<evidence type="ECO:0000256" key="1">
    <source>
        <dbReference type="SAM" id="MobiDB-lite"/>
    </source>
</evidence>
<dbReference type="Proteomes" id="UP000007797">
    <property type="component" value="Unassembled WGS sequence"/>
</dbReference>
<dbReference type="GeneID" id="14867541"/>
<dbReference type="AlphaFoldDB" id="F4Q9W5"/>
<dbReference type="KEGG" id="dfa:DFA_10323"/>